<evidence type="ECO:0000256" key="4">
    <source>
        <dbReference type="ARBA" id="ARBA00022723"/>
    </source>
</evidence>
<comment type="similarity">
    <text evidence="2">Belongs to the helicase family. RAD3/XPD subfamily.</text>
</comment>
<keyword evidence="12" id="KW-0238">DNA-binding</keyword>
<dbReference type="Proteomes" id="UP001515500">
    <property type="component" value="Chromosome 26"/>
</dbReference>
<evidence type="ECO:0000313" key="20">
    <source>
        <dbReference type="RefSeq" id="XP_039117491.1"/>
    </source>
</evidence>
<evidence type="ECO:0000256" key="10">
    <source>
        <dbReference type="ARBA" id="ARBA00023004"/>
    </source>
</evidence>
<evidence type="ECO:0000313" key="19">
    <source>
        <dbReference type="Proteomes" id="UP001515500"/>
    </source>
</evidence>
<dbReference type="GO" id="GO:1904430">
    <property type="term" value="P:negative regulation of t-circle formation"/>
    <property type="evidence" value="ECO:0007669"/>
    <property type="project" value="TreeGrafter"/>
</dbReference>
<keyword evidence="3" id="KW-0004">4Fe-4S</keyword>
<keyword evidence="19" id="KW-1185">Reference proteome</keyword>
<dbReference type="InterPro" id="IPR014001">
    <property type="entry name" value="Helicase_ATP-bd"/>
</dbReference>
<evidence type="ECO:0000256" key="3">
    <source>
        <dbReference type="ARBA" id="ARBA00022485"/>
    </source>
</evidence>
<evidence type="ECO:0000256" key="1">
    <source>
        <dbReference type="ARBA" id="ARBA00004123"/>
    </source>
</evidence>
<dbReference type="InterPro" id="IPR006555">
    <property type="entry name" value="ATP-dep_Helicase_C"/>
</dbReference>
<dbReference type="Gene3D" id="1.20.1160.20">
    <property type="match status" value="1"/>
</dbReference>
<gene>
    <name evidence="20" type="primary">LOC120253230</name>
</gene>
<dbReference type="GO" id="GO:0046872">
    <property type="term" value="F:metal ion binding"/>
    <property type="evidence" value="ECO:0007669"/>
    <property type="project" value="UniProtKB-KW"/>
</dbReference>
<keyword evidence="9" id="KW-0067">ATP-binding</keyword>
<dbReference type="SUPFAM" id="SSF52540">
    <property type="entry name" value="P-loop containing nucleoside triphosphate hydrolases"/>
    <property type="match status" value="1"/>
</dbReference>
<reference evidence="20" key="1">
    <citation type="submission" date="2025-08" db="UniProtKB">
        <authorList>
            <consortium name="RefSeq"/>
        </authorList>
    </citation>
    <scope>IDENTIFICATION</scope>
</reference>
<evidence type="ECO:0000256" key="15">
    <source>
        <dbReference type="ARBA" id="ARBA00023242"/>
    </source>
</evidence>
<evidence type="ECO:0000256" key="6">
    <source>
        <dbReference type="ARBA" id="ARBA00022763"/>
    </source>
</evidence>
<dbReference type="PANTHER" id="PTHR11472:SF34">
    <property type="entry name" value="REGULATOR OF TELOMERE ELONGATION HELICASE 1"/>
    <property type="match status" value="1"/>
</dbReference>
<proteinExistence type="inferred from homology"/>
<dbReference type="GO" id="GO:0010569">
    <property type="term" value="P:regulation of double-strand break repair via homologous recombination"/>
    <property type="evidence" value="ECO:0007669"/>
    <property type="project" value="TreeGrafter"/>
</dbReference>
<dbReference type="AlphaFoldDB" id="A0AB40AR67"/>
<sequence length="1075" mass="121605">MPIYKIRGIDVEFPFEAYDCQIVYMEKVIQSLQENCNALLESPTGTGKTLCLLCASLAWRRSLGEFSTTVSEEKGCSSESQRSGSQSMERPRSHLPVIVYTSRTHSQLKQVIRELKASNYRPKMAVLGSREQMCIHDEVHLLRGRAQNNACHYLCKKRRCQHHNRVSDYMKNHPELGNEPFDIEDLVNIGRTKRVCPYYVSRDLHKMVDILFAPYNYLIDPGNRRSLTGIDWRNTVLIFDEAHNLESICADAASFELPTGYLTACISEAKQCVDLCIRKREIYQSADKESDPDNYAILKALLLKLEKRIYEVPITSKELGFTRPGHYIYEFLEELNITYETASMLILTIDDATTLLEEGNTGENVTAKETKGTVCRLESIRDILNIIFRDGGKSHAKYYRFHVQESLPSISDSSKGKMSRTLNWWCFNPGLAMEEFVRMGVRSIILTSGTLSPLDTFALELNLEFPVRLENPHVISPSQIWVGVVPSGPSSYTFNSSYRNRDSLDYKQELGNAIVNFARIVPDGLLVFFPSYYLMDQCLDCWKNMNHASSTDFKTIWERICKNKKPVIEPKQSALFQHAIEDFEAKLRDRSNSGAIFFAVCRGKVSEGLDFADHAGRAVVITGMPFSMKTDPKIRLKRDYLDQHALSQKGHSKVLTGEEWYVQQATRAVNQAVGRVIRHRHDYGAIIFCDERFTRQSHQCQMSYWLRPYVQCYNKFGDVAFGLTKFFRDKVSSSLVKPKTTDRISALEITESSDDDLICVSDQPKLQTEVQDKVTLPLDKLLLPKLPHSLTSTVDHSSRKPLSSVLALSRGSTHCQTDKFVPANRSHLSCKKDLMSGQTKEQAFNENRPEVGHVKYLCKQDSEMVALSNDLPCQLRSGDAAPVSFKKAKLSETGVDATRYEDDASLKSLYKTNLSSLPQNSCVGSASIHSKPILKLPSCRPAEVGTYDKERKTLHAQAGSSGISNVEIVGKHSSDKSNKESCTSAPCGREDARGAAFLVQVQQKLSVEEYTEFVDLMKALKSKTMKVMPVLESIARLFSAPGRFFLLERFKDFVPPKYRPLYEQHIRSNCAADAK</sequence>
<dbReference type="Pfam" id="PF06733">
    <property type="entry name" value="DEAD_2"/>
    <property type="match status" value="1"/>
</dbReference>
<evidence type="ECO:0000256" key="17">
    <source>
        <dbReference type="ARBA" id="ARBA00073810"/>
    </source>
</evidence>
<dbReference type="GO" id="GO:0051539">
    <property type="term" value="F:4 iron, 4 sulfur cluster binding"/>
    <property type="evidence" value="ECO:0007669"/>
    <property type="project" value="UniProtKB-KW"/>
</dbReference>
<keyword evidence="13" id="KW-0234">DNA repair</keyword>
<dbReference type="Gene3D" id="3.40.50.300">
    <property type="entry name" value="P-loop containing nucleotide triphosphate hydrolases"/>
    <property type="match status" value="2"/>
</dbReference>
<dbReference type="Pfam" id="PF13307">
    <property type="entry name" value="Helicase_C_2"/>
    <property type="match status" value="1"/>
</dbReference>
<dbReference type="PANTHER" id="PTHR11472">
    <property type="entry name" value="DNA REPAIR DEAD HELICASE RAD3/XP-D SUBFAMILY MEMBER"/>
    <property type="match status" value="1"/>
</dbReference>
<evidence type="ECO:0000256" key="11">
    <source>
        <dbReference type="ARBA" id="ARBA00023014"/>
    </source>
</evidence>
<keyword evidence="8 20" id="KW-0347">Helicase</keyword>
<dbReference type="GO" id="GO:0006281">
    <property type="term" value="P:DNA repair"/>
    <property type="evidence" value="ECO:0007669"/>
    <property type="project" value="UniProtKB-KW"/>
</dbReference>
<keyword evidence="6" id="KW-0227">DNA damage</keyword>
<dbReference type="GO" id="GO:0003678">
    <property type="term" value="F:DNA helicase activity"/>
    <property type="evidence" value="ECO:0007669"/>
    <property type="project" value="InterPro"/>
</dbReference>
<evidence type="ECO:0000256" key="7">
    <source>
        <dbReference type="ARBA" id="ARBA00022801"/>
    </source>
</evidence>
<dbReference type="GO" id="GO:0045910">
    <property type="term" value="P:negative regulation of DNA recombination"/>
    <property type="evidence" value="ECO:0007669"/>
    <property type="project" value="TreeGrafter"/>
</dbReference>
<dbReference type="RefSeq" id="XP_039117491.1">
    <property type="nucleotide sequence ID" value="XM_039261557.1"/>
</dbReference>
<dbReference type="GO" id="GO:0005524">
    <property type="term" value="F:ATP binding"/>
    <property type="evidence" value="ECO:0007669"/>
    <property type="project" value="UniProtKB-KW"/>
</dbReference>
<evidence type="ECO:0000256" key="12">
    <source>
        <dbReference type="ARBA" id="ARBA00023125"/>
    </source>
</evidence>
<comment type="catalytic activity">
    <reaction evidence="16">
        <text>ATP + H2O = ADP + phosphate + H(+)</text>
        <dbReference type="Rhea" id="RHEA:13065"/>
        <dbReference type="ChEBI" id="CHEBI:15377"/>
        <dbReference type="ChEBI" id="CHEBI:15378"/>
        <dbReference type="ChEBI" id="CHEBI:30616"/>
        <dbReference type="ChEBI" id="CHEBI:43474"/>
        <dbReference type="ChEBI" id="CHEBI:456216"/>
    </reaction>
</comment>
<dbReference type="GO" id="GO:0070182">
    <property type="term" value="F:DNA polymerase binding"/>
    <property type="evidence" value="ECO:0007669"/>
    <property type="project" value="TreeGrafter"/>
</dbReference>
<evidence type="ECO:0000256" key="13">
    <source>
        <dbReference type="ARBA" id="ARBA00023204"/>
    </source>
</evidence>
<comment type="subcellular location">
    <subcellularLocation>
        <location evidence="1">Nucleus</location>
    </subcellularLocation>
</comment>
<keyword evidence="11" id="KW-0411">Iron-sulfur</keyword>
<evidence type="ECO:0000256" key="14">
    <source>
        <dbReference type="ARBA" id="ARBA00023235"/>
    </source>
</evidence>
<evidence type="ECO:0000256" key="9">
    <source>
        <dbReference type="ARBA" id="ARBA00022840"/>
    </source>
</evidence>
<dbReference type="Pfam" id="PF23116">
    <property type="entry name" value="HHD_RTEL1"/>
    <property type="match status" value="1"/>
</dbReference>
<protein>
    <recommendedName>
        <fullName evidence="17">Regulator of telomere elongation helicase 1 homolog</fullName>
    </recommendedName>
</protein>
<evidence type="ECO:0000256" key="2">
    <source>
        <dbReference type="ARBA" id="ARBA00009146"/>
    </source>
</evidence>
<evidence type="ECO:0000256" key="8">
    <source>
        <dbReference type="ARBA" id="ARBA00022806"/>
    </source>
</evidence>
<evidence type="ECO:0000256" key="5">
    <source>
        <dbReference type="ARBA" id="ARBA00022741"/>
    </source>
</evidence>
<keyword evidence="4" id="KW-0479">Metal-binding</keyword>
<keyword evidence="5" id="KW-0547">Nucleotide-binding</keyword>
<keyword evidence="10" id="KW-0408">Iron</keyword>
<dbReference type="InterPro" id="IPR045028">
    <property type="entry name" value="DinG/Rad3-like"/>
</dbReference>
<keyword evidence="7" id="KW-0378">Hydrolase</keyword>
<dbReference type="InterPro" id="IPR013020">
    <property type="entry name" value="Rad3/Chl1-like"/>
</dbReference>
<keyword evidence="14" id="KW-0413">Isomerase</keyword>
<dbReference type="InterPro" id="IPR057498">
    <property type="entry name" value="Rtel1_ARCH"/>
</dbReference>
<feature type="domain" description="Helicase ATP-binding" evidence="18">
    <location>
        <begin position="7"/>
        <end position="293"/>
    </location>
</feature>
<name>A0AB40AR67_DIOCR</name>
<dbReference type="InterPro" id="IPR027417">
    <property type="entry name" value="P-loop_NTPase"/>
</dbReference>
<evidence type="ECO:0000259" key="18">
    <source>
        <dbReference type="PROSITE" id="PS51193"/>
    </source>
</evidence>
<dbReference type="InterPro" id="IPR010614">
    <property type="entry name" value="RAD3-like_helicase_DEAD"/>
</dbReference>
<dbReference type="GO" id="GO:0016818">
    <property type="term" value="F:hydrolase activity, acting on acid anhydrides, in phosphorus-containing anhydrides"/>
    <property type="evidence" value="ECO:0007669"/>
    <property type="project" value="InterPro"/>
</dbReference>
<dbReference type="FunFam" id="3.40.50.300:FF:000431">
    <property type="entry name" value="Regulator of telomere elongation helicase 1"/>
    <property type="match status" value="1"/>
</dbReference>
<dbReference type="InterPro" id="IPR014013">
    <property type="entry name" value="Helic_SF1/SF2_ATP-bd_DinG/Rad3"/>
</dbReference>
<dbReference type="InterPro" id="IPR006554">
    <property type="entry name" value="Helicase-like_DEXD_c2"/>
</dbReference>
<accession>A0AB40AR67</accession>
<dbReference type="SMART" id="SM00488">
    <property type="entry name" value="DEXDc2"/>
    <property type="match status" value="1"/>
</dbReference>
<dbReference type="Pfam" id="PF23109">
    <property type="entry name" value="ARCH_RTEL1"/>
    <property type="match status" value="1"/>
</dbReference>
<organism evidence="19 20">
    <name type="scientific">Dioscorea cayennensis subsp. rotundata</name>
    <name type="common">White Guinea yam</name>
    <name type="synonym">Dioscorea rotundata</name>
    <dbReference type="NCBI Taxonomy" id="55577"/>
    <lineage>
        <taxon>Eukaryota</taxon>
        <taxon>Viridiplantae</taxon>
        <taxon>Streptophyta</taxon>
        <taxon>Embryophyta</taxon>
        <taxon>Tracheophyta</taxon>
        <taxon>Spermatophyta</taxon>
        <taxon>Magnoliopsida</taxon>
        <taxon>Liliopsida</taxon>
        <taxon>Dioscoreales</taxon>
        <taxon>Dioscoreaceae</taxon>
        <taxon>Dioscorea</taxon>
    </lineage>
</organism>
<dbReference type="SMART" id="SM00491">
    <property type="entry name" value="HELICc2"/>
    <property type="match status" value="1"/>
</dbReference>
<dbReference type="SMART" id="SM00487">
    <property type="entry name" value="DEXDc"/>
    <property type="match status" value="1"/>
</dbReference>
<dbReference type="CDD" id="cd17970">
    <property type="entry name" value="DEAHc_FancJ"/>
    <property type="match status" value="1"/>
</dbReference>
<dbReference type="GO" id="GO:0090657">
    <property type="term" value="P:telomeric loop disassembly"/>
    <property type="evidence" value="ECO:0007669"/>
    <property type="project" value="TreeGrafter"/>
</dbReference>
<dbReference type="PROSITE" id="PS51193">
    <property type="entry name" value="HELICASE_ATP_BIND_2"/>
    <property type="match status" value="1"/>
</dbReference>
<dbReference type="NCBIfam" id="TIGR00604">
    <property type="entry name" value="rad3"/>
    <property type="match status" value="1"/>
</dbReference>
<evidence type="ECO:0000256" key="16">
    <source>
        <dbReference type="ARBA" id="ARBA00049360"/>
    </source>
</evidence>
<dbReference type="CDD" id="cd18788">
    <property type="entry name" value="SF2_C_XPD"/>
    <property type="match status" value="1"/>
</dbReference>
<keyword evidence="15" id="KW-0539">Nucleus</keyword>
<dbReference type="GO" id="GO:0005634">
    <property type="term" value="C:nucleus"/>
    <property type="evidence" value="ECO:0007669"/>
    <property type="project" value="UniProtKB-SubCell"/>
</dbReference>
<dbReference type="GeneID" id="120253230"/>
<dbReference type="GO" id="GO:0003677">
    <property type="term" value="F:DNA binding"/>
    <property type="evidence" value="ECO:0007669"/>
    <property type="project" value="UniProtKB-KW"/>
</dbReference>